<proteinExistence type="predicted"/>
<evidence type="ECO:0000313" key="2">
    <source>
        <dbReference type="EMBL" id="RIA64707.1"/>
    </source>
</evidence>
<comment type="caution">
    <text evidence="2">The sequence shown here is derived from an EMBL/GenBank/DDBJ whole genome shotgun (WGS) entry which is preliminary data.</text>
</comment>
<organism evidence="2 3">
    <name type="scientific">Anaeroplasma bactoclasticum</name>
    <dbReference type="NCBI Taxonomy" id="2088"/>
    <lineage>
        <taxon>Bacteria</taxon>
        <taxon>Bacillati</taxon>
        <taxon>Mycoplasmatota</taxon>
        <taxon>Mollicutes</taxon>
        <taxon>Anaeroplasmatales</taxon>
        <taxon>Anaeroplasmataceae</taxon>
        <taxon>Anaeroplasma</taxon>
    </lineage>
</organism>
<name>A0A397QZU3_9MOLU</name>
<feature type="domain" description="KilA-N DNA-binding" evidence="1">
    <location>
        <begin position="19"/>
        <end position="70"/>
    </location>
</feature>
<keyword evidence="3" id="KW-1185">Reference proteome</keyword>
<evidence type="ECO:0000259" key="1">
    <source>
        <dbReference type="Pfam" id="PF10543"/>
    </source>
</evidence>
<dbReference type="Pfam" id="PF10543">
    <property type="entry name" value="ORF6N"/>
    <property type="match status" value="1"/>
</dbReference>
<dbReference type="Proteomes" id="UP000266506">
    <property type="component" value="Unassembled WGS sequence"/>
</dbReference>
<dbReference type="EMBL" id="QXEV01000045">
    <property type="protein sequence ID" value="RIA64707.1"/>
    <property type="molecule type" value="Genomic_DNA"/>
</dbReference>
<sequence>MENDEMIIPELNNETIESMIYIIRGQKVILDFELAKIYGYETKRFNEQVKNNINKFPERYRFQLNKEELDIILRPKKSTLAKRILKNI</sequence>
<gene>
    <name evidence="2" type="ORF">EI71_01995</name>
</gene>
<accession>A0A397QZU3</accession>
<reference evidence="2 3" key="1">
    <citation type="submission" date="2018-08" db="EMBL/GenBank/DDBJ databases">
        <title>Genomic Encyclopedia of Archaeal and Bacterial Type Strains, Phase II (KMG-II): from individual species to whole genera.</title>
        <authorList>
            <person name="Goeker M."/>
        </authorList>
    </citation>
    <scope>NUCLEOTIDE SEQUENCE [LARGE SCALE GENOMIC DNA]</scope>
    <source>
        <strain evidence="2 3">ATCC 27112</strain>
    </source>
</reference>
<dbReference type="InParanoid" id="A0A397QZU3"/>
<protein>
    <submittedName>
        <fullName evidence="2">ORF6N domain-containing protein</fullName>
    </submittedName>
</protein>
<dbReference type="InterPro" id="IPR018873">
    <property type="entry name" value="KilA-N_DNA-bd_domain"/>
</dbReference>
<evidence type="ECO:0000313" key="3">
    <source>
        <dbReference type="Proteomes" id="UP000266506"/>
    </source>
</evidence>
<dbReference type="AlphaFoldDB" id="A0A397QZU3"/>